<accession>A0A699U6W7</accession>
<feature type="non-terminal residue" evidence="2">
    <location>
        <position position="1"/>
    </location>
</feature>
<gene>
    <name evidence="2" type="ORF">Tci_889760</name>
</gene>
<feature type="region of interest" description="Disordered" evidence="1">
    <location>
        <begin position="46"/>
        <end position="82"/>
    </location>
</feature>
<reference evidence="2" key="1">
    <citation type="journal article" date="2019" name="Sci. Rep.">
        <title>Draft genome of Tanacetum cinerariifolium, the natural source of mosquito coil.</title>
        <authorList>
            <person name="Yamashiro T."/>
            <person name="Shiraishi A."/>
            <person name="Satake H."/>
            <person name="Nakayama K."/>
        </authorList>
    </citation>
    <scope>NUCLEOTIDE SEQUENCE</scope>
</reference>
<comment type="caution">
    <text evidence="2">The sequence shown here is derived from an EMBL/GenBank/DDBJ whole genome shotgun (WGS) entry which is preliminary data.</text>
</comment>
<dbReference type="AlphaFoldDB" id="A0A699U6W7"/>
<name>A0A699U6W7_TANCI</name>
<evidence type="ECO:0000256" key="1">
    <source>
        <dbReference type="SAM" id="MobiDB-lite"/>
    </source>
</evidence>
<evidence type="ECO:0000313" key="2">
    <source>
        <dbReference type="EMBL" id="GFD17791.1"/>
    </source>
</evidence>
<protein>
    <submittedName>
        <fullName evidence="2">Uncharacterized protein</fullName>
    </submittedName>
</protein>
<dbReference type="EMBL" id="BKCJ011302907">
    <property type="protein sequence ID" value="GFD17791.1"/>
    <property type="molecule type" value="Genomic_DNA"/>
</dbReference>
<sequence length="82" mass="7978">GAGGLAAGRAGAAGWHCAGPRAVGAGYCLPSQMDAASASSTSPVIYSTGRIGPAPTGTELAGRDKRAVCRKPAGSPSAKRPR</sequence>
<organism evidence="2">
    <name type="scientific">Tanacetum cinerariifolium</name>
    <name type="common">Dalmatian daisy</name>
    <name type="synonym">Chrysanthemum cinerariifolium</name>
    <dbReference type="NCBI Taxonomy" id="118510"/>
    <lineage>
        <taxon>Eukaryota</taxon>
        <taxon>Viridiplantae</taxon>
        <taxon>Streptophyta</taxon>
        <taxon>Embryophyta</taxon>
        <taxon>Tracheophyta</taxon>
        <taxon>Spermatophyta</taxon>
        <taxon>Magnoliopsida</taxon>
        <taxon>eudicotyledons</taxon>
        <taxon>Gunneridae</taxon>
        <taxon>Pentapetalae</taxon>
        <taxon>asterids</taxon>
        <taxon>campanulids</taxon>
        <taxon>Asterales</taxon>
        <taxon>Asteraceae</taxon>
        <taxon>Asteroideae</taxon>
        <taxon>Anthemideae</taxon>
        <taxon>Anthemidinae</taxon>
        <taxon>Tanacetum</taxon>
    </lineage>
</organism>
<proteinExistence type="predicted"/>